<gene>
    <name evidence="2" type="ORF">I3517_10910</name>
</gene>
<sequence length="60" mass="6478">MSDWEKKFEAEAKGLLAEVEEELTVLEGVDTIDPFGDDDPDPVAEDDPPAGDDDTKPASD</sequence>
<keyword evidence="3" id="KW-1185">Reference proteome</keyword>
<name>A0A1F2PV68_RHOER</name>
<dbReference type="EMBL" id="JAECSB010000031">
    <property type="protein sequence ID" value="MBH5143128.1"/>
    <property type="molecule type" value="Genomic_DNA"/>
</dbReference>
<dbReference type="RefSeq" id="WP_070386377.1">
    <property type="nucleotide sequence ID" value="NZ_JAECSB010000031.1"/>
</dbReference>
<feature type="compositionally biased region" description="Acidic residues" evidence="1">
    <location>
        <begin position="35"/>
        <end position="52"/>
    </location>
</feature>
<evidence type="ECO:0000256" key="1">
    <source>
        <dbReference type="SAM" id="MobiDB-lite"/>
    </source>
</evidence>
<proteinExistence type="predicted"/>
<dbReference type="AlphaFoldDB" id="A0A1F2PV68"/>
<organism evidence="2 3">
    <name type="scientific">Rhodococcus erythropolis</name>
    <name type="common">Arthrobacter picolinophilus</name>
    <dbReference type="NCBI Taxonomy" id="1833"/>
    <lineage>
        <taxon>Bacteria</taxon>
        <taxon>Bacillati</taxon>
        <taxon>Actinomycetota</taxon>
        <taxon>Actinomycetes</taxon>
        <taxon>Mycobacteriales</taxon>
        <taxon>Nocardiaceae</taxon>
        <taxon>Rhodococcus</taxon>
        <taxon>Rhodococcus erythropolis group</taxon>
    </lineage>
</organism>
<comment type="caution">
    <text evidence="2">The sequence shown here is derived from an EMBL/GenBank/DDBJ whole genome shotgun (WGS) entry which is preliminary data.</text>
</comment>
<feature type="region of interest" description="Disordered" evidence="1">
    <location>
        <begin position="29"/>
        <end position="60"/>
    </location>
</feature>
<dbReference type="Proteomes" id="UP000627573">
    <property type="component" value="Unassembled WGS sequence"/>
</dbReference>
<evidence type="ECO:0000313" key="3">
    <source>
        <dbReference type="Proteomes" id="UP000627573"/>
    </source>
</evidence>
<accession>A0A1F2PV68</accession>
<evidence type="ECO:0000313" key="2">
    <source>
        <dbReference type="EMBL" id="MBH5143128.1"/>
    </source>
</evidence>
<reference evidence="2 3" key="1">
    <citation type="submission" date="2020-12" db="EMBL/GenBank/DDBJ databases">
        <title>Draft genome sequence of furan degrading bacterial strain FUR100.</title>
        <authorList>
            <person name="Woiski C."/>
        </authorList>
    </citation>
    <scope>NUCLEOTIDE SEQUENCE [LARGE SCALE GENOMIC DNA]</scope>
    <source>
        <strain evidence="2 3">FUR100</strain>
    </source>
</reference>
<protein>
    <submittedName>
        <fullName evidence="2">Uncharacterized protein</fullName>
    </submittedName>
</protein>